<gene>
    <name evidence="2" type="ORF">EJK17_10405</name>
</gene>
<proteinExistence type="predicted"/>
<dbReference type="Proteomes" id="UP000288291">
    <property type="component" value="Unassembled WGS sequence"/>
</dbReference>
<accession>A0A437SSR7</accession>
<evidence type="ECO:0000256" key="1">
    <source>
        <dbReference type="SAM" id="MobiDB-lite"/>
    </source>
</evidence>
<dbReference type="AlphaFoldDB" id="A0A437SSR7"/>
<evidence type="ECO:0000313" key="3">
    <source>
        <dbReference type="Proteomes" id="UP000288291"/>
    </source>
</evidence>
<feature type="region of interest" description="Disordered" evidence="1">
    <location>
        <begin position="254"/>
        <end position="273"/>
    </location>
</feature>
<sequence>MVVTTNPHAWFICTNNSGKTQTVYNDETPEHNYPFAFESNFSDSASPPVNKVTLYNMSKKHAMFYAKGFKVKLAFNWGAPMKIISEGYITKIDTMQHDGVTDTLVITYTEGTNYNNVKARRLKVKKNKDYNKYKHVKVTKTYKRGKKKGQQYTVNHRVKTRATKTVLVNKTYKAGTSYKDLIQGVASQAGMHIDKIQLHKNPKLKKAYTAKGKPLTLIKQMVKKTESEITYERGKFEIIDPKSDKRTWVTIDDQDLVQPPSSNQSDDGGDDTWEITTPLIPEITVRVGIEMKSKYLKGKFWVKAGQHTSDGTNPQTQCSLVAL</sequence>
<evidence type="ECO:0000313" key="2">
    <source>
        <dbReference type="EMBL" id="RVU69935.1"/>
    </source>
</evidence>
<name>A0A437SSR7_9LACO</name>
<comment type="caution">
    <text evidence="2">The sequence shown here is derived from an EMBL/GenBank/DDBJ whole genome shotgun (WGS) entry which is preliminary data.</text>
</comment>
<dbReference type="EMBL" id="RXIA01000041">
    <property type="protein sequence ID" value="RVU69935.1"/>
    <property type="molecule type" value="Genomic_DNA"/>
</dbReference>
<reference evidence="2 3" key="1">
    <citation type="submission" date="2018-12" db="EMBL/GenBank/DDBJ databases">
        <authorList>
            <person name="Meng J."/>
        </authorList>
    </citation>
    <scope>NUCLEOTIDE SEQUENCE [LARGE SCALE GENOMIC DNA]</scope>
    <source>
        <strain evidence="2 3">HT111-2</strain>
    </source>
</reference>
<protein>
    <submittedName>
        <fullName evidence="2">Uncharacterized protein</fullName>
    </submittedName>
</protein>
<dbReference type="RefSeq" id="WP_103661962.1">
    <property type="nucleotide sequence ID" value="NZ_ML136909.1"/>
</dbReference>
<organism evidence="2 3">
    <name type="scientific">Lactobacillus xujianguonis</name>
    <dbReference type="NCBI Taxonomy" id="2495899"/>
    <lineage>
        <taxon>Bacteria</taxon>
        <taxon>Bacillati</taxon>
        <taxon>Bacillota</taxon>
        <taxon>Bacilli</taxon>
        <taxon>Lactobacillales</taxon>
        <taxon>Lactobacillaceae</taxon>
        <taxon>Lactobacillus</taxon>
    </lineage>
</organism>
<keyword evidence="3" id="KW-1185">Reference proteome</keyword>